<feature type="repeat" description="Solcar" evidence="10">
    <location>
        <begin position="111"/>
        <end position="206"/>
    </location>
</feature>
<evidence type="ECO:0000313" key="14">
    <source>
        <dbReference type="Proteomes" id="UP000886653"/>
    </source>
</evidence>
<keyword evidence="5" id="KW-0677">Repeat</keyword>
<evidence type="ECO:0000256" key="8">
    <source>
        <dbReference type="ARBA" id="ARBA00023128"/>
    </source>
</evidence>
<gene>
    <name evidence="13" type="ORF">CROQUDRAFT_494153</name>
</gene>
<comment type="subcellular location">
    <subcellularLocation>
        <location evidence="1">Mitochondrion inner membrane</location>
        <topology evidence="1">Multi-pass membrane protein</topology>
    </subcellularLocation>
</comment>
<sequence length="316" mass="35182">MSTPTYRLSPGEGFVAGALGACVAVTFTNPIDVAHNRLASQHQSKGYCPKSYDNTFEIIKNTARSEGLRSFQRGLGTVYAYQFPLNGSRLGFYDPIRRALSSFARQDPSHLQLWSAMCAGALSGTIGAILSHPLLLVKSHMQVYAPGPATINHTDRRAYQSALDGLTQILRQEGLSGWIRGADVVLLKTALASSVQLPAYNYAKIWLSRYLEHDSVWRYIAASSFAAMGGVAVIQPFDSIQTKMQRQSCDPAKKLYKNSIQCVLKTIQMEGLAQLYKGSIIQYFRIAPHVVITLGAYEIIVHWWMKRMEKRLKLDM</sequence>
<dbReference type="EMBL" id="MU167254">
    <property type="protein sequence ID" value="KAG0146924.1"/>
    <property type="molecule type" value="Genomic_DNA"/>
</dbReference>
<dbReference type="PROSITE" id="PS50920">
    <property type="entry name" value="SOLCAR"/>
    <property type="match status" value="3"/>
</dbReference>
<comment type="similarity">
    <text evidence="2 11">Belongs to the mitochondrial carrier (TC 2.A.29) family.</text>
</comment>
<evidence type="ECO:0000256" key="5">
    <source>
        <dbReference type="ARBA" id="ARBA00022737"/>
    </source>
</evidence>
<accession>A0A9P6NJ37</accession>
<feature type="repeat" description="Solcar" evidence="10">
    <location>
        <begin position="8"/>
        <end position="99"/>
    </location>
</feature>
<keyword evidence="9 10" id="KW-0472">Membrane</keyword>
<evidence type="ECO:0000256" key="7">
    <source>
        <dbReference type="ARBA" id="ARBA00022989"/>
    </source>
</evidence>
<keyword evidence="7 12" id="KW-1133">Transmembrane helix</keyword>
<evidence type="ECO:0000256" key="6">
    <source>
        <dbReference type="ARBA" id="ARBA00022792"/>
    </source>
</evidence>
<dbReference type="Gene3D" id="1.50.40.10">
    <property type="entry name" value="Mitochondrial carrier domain"/>
    <property type="match status" value="1"/>
</dbReference>
<dbReference type="Proteomes" id="UP000886653">
    <property type="component" value="Unassembled WGS sequence"/>
</dbReference>
<organism evidence="13 14">
    <name type="scientific">Cronartium quercuum f. sp. fusiforme G11</name>
    <dbReference type="NCBI Taxonomy" id="708437"/>
    <lineage>
        <taxon>Eukaryota</taxon>
        <taxon>Fungi</taxon>
        <taxon>Dikarya</taxon>
        <taxon>Basidiomycota</taxon>
        <taxon>Pucciniomycotina</taxon>
        <taxon>Pucciniomycetes</taxon>
        <taxon>Pucciniales</taxon>
        <taxon>Coleosporiaceae</taxon>
        <taxon>Cronartium</taxon>
    </lineage>
</organism>
<evidence type="ECO:0000256" key="11">
    <source>
        <dbReference type="RuleBase" id="RU000488"/>
    </source>
</evidence>
<dbReference type="GO" id="GO:0005743">
    <property type="term" value="C:mitochondrial inner membrane"/>
    <property type="evidence" value="ECO:0007669"/>
    <property type="project" value="UniProtKB-SubCell"/>
</dbReference>
<dbReference type="InterPro" id="IPR018108">
    <property type="entry name" value="MCP_transmembrane"/>
</dbReference>
<feature type="transmembrane region" description="Helical" evidence="12">
    <location>
        <begin position="286"/>
        <end position="305"/>
    </location>
</feature>
<comment type="caution">
    <text evidence="13">The sequence shown here is derived from an EMBL/GenBank/DDBJ whole genome shotgun (WGS) entry which is preliminary data.</text>
</comment>
<evidence type="ECO:0000256" key="10">
    <source>
        <dbReference type="PROSITE-ProRule" id="PRU00282"/>
    </source>
</evidence>
<evidence type="ECO:0000256" key="4">
    <source>
        <dbReference type="ARBA" id="ARBA00022692"/>
    </source>
</evidence>
<keyword evidence="4 10" id="KW-0812">Transmembrane</keyword>
<evidence type="ECO:0000256" key="3">
    <source>
        <dbReference type="ARBA" id="ARBA00022448"/>
    </source>
</evidence>
<name>A0A9P6NJ37_9BASI</name>
<dbReference type="Pfam" id="PF00153">
    <property type="entry name" value="Mito_carr"/>
    <property type="match status" value="3"/>
</dbReference>
<feature type="repeat" description="Solcar" evidence="10">
    <location>
        <begin position="214"/>
        <end position="303"/>
    </location>
</feature>
<dbReference type="InterPro" id="IPR051508">
    <property type="entry name" value="Mito_Carrier_Antiporter"/>
</dbReference>
<proteinExistence type="inferred from homology"/>
<dbReference type="OrthoDB" id="6703404at2759"/>
<keyword evidence="8" id="KW-0496">Mitochondrion</keyword>
<evidence type="ECO:0000256" key="12">
    <source>
        <dbReference type="SAM" id="Phobius"/>
    </source>
</evidence>
<evidence type="ECO:0000256" key="9">
    <source>
        <dbReference type="ARBA" id="ARBA00023136"/>
    </source>
</evidence>
<reference evidence="13" key="1">
    <citation type="submission" date="2013-11" db="EMBL/GenBank/DDBJ databases">
        <title>Genome sequence of the fusiform rust pathogen reveals effectors for host alternation and coevolution with pine.</title>
        <authorList>
            <consortium name="DOE Joint Genome Institute"/>
            <person name="Smith K."/>
            <person name="Pendleton A."/>
            <person name="Kubisiak T."/>
            <person name="Anderson C."/>
            <person name="Salamov A."/>
            <person name="Aerts A."/>
            <person name="Riley R."/>
            <person name="Clum A."/>
            <person name="Lindquist E."/>
            <person name="Ence D."/>
            <person name="Campbell M."/>
            <person name="Kronenberg Z."/>
            <person name="Feau N."/>
            <person name="Dhillon B."/>
            <person name="Hamelin R."/>
            <person name="Burleigh J."/>
            <person name="Smith J."/>
            <person name="Yandell M."/>
            <person name="Nelson C."/>
            <person name="Grigoriev I."/>
            <person name="Davis J."/>
        </authorList>
    </citation>
    <scope>NUCLEOTIDE SEQUENCE</scope>
    <source>
        <strain evidence="13">G11</strain>
    </source>
</reference>
<dbReference type="AlphaFoldDB" id="A0A9P6NJ37"/>
<keyword evidence="6" id="KW-0999">Mitochondrion inner membrane</keyword>
<evidence type="ECO:0008006" key="15">
    <source>
        <dbReference type="Google" id="ProtNLM"/>
    </source>
</evidence>
<dbReference type="SUPFAM" id="SSF103506">
    <property type="entry name" value="Mitochondrial carrier"/>
    <property type="match status" value="1"/>
</dbReference>
<evidence type="ECO:0000313" key="13">
    <source>
        <dbReference type="EMBL" id="KAG0146924.1"/>
    </source>
</evidence>
<dbReference type="PANTHER" id="PTHR45928">
    <property type="entry name" value="RE38146P"/>
    <property type="match status" value="1"/>
</dbReference>
<evidence type="ECO:0000256" key="1">
    <source>
        <dbReference type="ARBA" id="ARBA00004448"/>
    </source>
</evidence>
<dbReference type="InterPro" id="IPR023395">
    <property type="entry name" value="MCP_dom_sf"/>
</dbReference>
<dbReference type="PANTHER" id="PTHR45928:SF1">
    <property type="entry name" value="RE38146P"/>
    <property type="match status" value="1"/>
</dbReference>
<keyword evidence="3 11" id="KW-0813">Transport</keyword>
<protein>
    <recommendedName>
        <fullName evidence="15">Mitochondrial carrier</fullName>
    </recommendedName>
</protein>
<keyword evidence="14" id="KW-1185">Reference proteome</keyword>
<evidence type="ECO:0000256" key="2">
    <source>
        <dbReference type="ARBA" id="ARBA00006375"/>
    </source>
</evidence>